<proteinExistence type="predicted"/>
<dbReference type="EMBL" id="CM055102">
    <property type="protein sequence ID" value="KAJ7537844.1"/>
    <property type="molecule type" value="Genomic_DNA"/>
</dbReference>
<dbReference type="Proteomes" id="UP001162992">
    <property type="component" value="Chromosome 11"/>
</dbReference>
<comment type="caution">
    <text evidence="1">The sequence shown here is derived from an EMBL/GenBank/DDBJ whole genome shotgun (WGS) entry which is preliminary data.</text>
</comment>
<organism evidence="1 2">
    <name type="scientific">Diphasiastrum complanatum</name>
    <name type="common">Issler's clubmoss</name>
    <name type="synonym">Lycopodium complanatum</name>
    <dbReference type="NCBI Taxonomy" id="34168"/>
    <lineage>
        <taxon>Eukaryota</taxon>
        <taxon>Viridiplantae</taxon>
        <taxon>Streptophyta</taxon>
        <taxon>Embryophyta</taxon>
        <taxon>Tracheophyta</taxon>
        <taxon>Lycopodiopsida</taxon>
        <taxon>Lycopodiales</taxon>
        <taxon>Lycopodiaceae</taxon>
        <taxon>Lycopodioideae</taxon>
        <taxon>Diphasiastrum</taxon>
    </lineage>
</organism>
<name>A0ACC2C774_DIPCM</name>
<sequence length="533" mass="59900">MPGKMMLRSLLRLRPRGWCEKMQLDRGVGILAHRRWPPMGLAASSNSWSSLSERVALRKNDFSTSAWPEGVDVESSDPVHMSSATEQLPEEVLAADALTPAKVVEILDRYIVGQTEAKRAVAVALRNRWRRHRIPASLRGEIVPKNILMIGPTGCGKTEIARRLAKLAYAPFVKVEATKFTEVGFHGRDVDQIIRDLVDNAILLQRNKVRKKIAKEVEHGVENRILDVLVGIPPSEGDVAETSSLDTFRKLYREGALDNRKIQLDVPEGRIRLPVDIMGSGLPVNDLIYRIEKVLKSPKIERRETTIGEAKTMLTEMEMEKYLQSDQITKDAIQLAESDGIVFIDEIDKIVTTAEMRRGADASSEGVQRDLLPIIEGSIVTTRYGNVNTDHILFICSGAFHACKPSDMLAELQGRLPIRVELKGLKREDLYRILTEPETNMLKQQQLLMKTENIDLIFTDEAIKDLANVAAEVNNFLDNIGARRLHTVIERVVEDISFHAPERAGQTYTIDKEKVRKAVGDLLHKTDLSKFVL</sequence>
<reference evidence="2" key="1">
    <citation type="journal article" date="2024" name="Proc. Natl. Acad. Sci. U.S.A.">
        <title>Extraordinary preservation of gene collinearity over three hundred million years revealed in homosporous lycophytes.</title>
        <authorList>
            <person name="Li C."/>
            <person name="Wickell D."/>
            <person name="Kuo L.Y."/>
            <person name="Chen X."/>
            <person name="Nie B."/>
            <person name="Liao X."/>
            <person name="Peng D."/>
            <person name="Ji J."/>
            <person name="Jenkins J."/>
            <person name="Williams M."/>
            <person name="Shu S."/>
            <person name="Plott C."/>
            <person name="Barry K."/>
            <person name="Rajasekar S."/>
            <person name="Grimwood J."/>
            <person name="Han X."/>
            <person name="Sun S."/>
            <person name="Hou Z."/>
            <person name="He W."/>
            <person name="Dai G."/>
            <person name="Sun C."/>
            <person name="Schmutz J."/>
            <person name="Leebens-Mack J.H."/>
            <person name="Li F.W."/>
            <person name="Wang L."/>
        </authorList>
    </citation>
    <scope>NUCLEOTIDE SEQUENCE [LARGE SCALE GENOMIC DNA]</scope>
    <source>
        <strain evidence="2">cv. PW_Plant_1</strain>
    </source>
</reference>
<gene>
    <name evidence="1" type="ORF">O6H91_11G024000</name>
</gene>
<protein>
    <submittedName>
        <fullName evidence="1">Uncharacterized protein</fullName>
    </submittedName>
</protein>
<accession>A0ACC2C774</accession>
<keyword evidence="2" id="KW-1185">Reference proteome</keyword>
<evidence type="ECO:0000313" key="1">
    <source>
        <dbReference type="EMBL" id="KAJ7537844.1"/>
    </source>
</evidence>
<evidence type="ECO:0000313" key="2">
    <source>
        <dbReference type="Proteomes" id="UP001162992"/>
    </source>
</evidence>